<dbReference type="GO" id="GO:0000731">
    <property type="term" value="P:DNA synthesis involved in DNA repair"/>
    <property type="evidence" value="ECO:0007669"/>
    <property type="project" value="InterPro"/>
</dbReference>
<dbReference type="InterPro" id="IPR007218">
    <property type="entry name" value="DNA_pol_delta_4"/>
</dbReference>
<dbReference type="Proteomes" id="UP001190700">
    <property type="component" value="Unassembled WGS sequence"/>
</dbReference>
<gene>
    <name evidence="2" type="ORF">CYMTET_44671</name>
</gene>
<evidence type="ECO:0000313" key="3">
    <source>
        <dbReference type="Proteomes" id="UP001190700"/>
    </source>
</evidence>
<dbReference type="GO" id="GO:0006260">
    <property type="term" value="P:DNA replication"/>
    <property type="evidence" value="ECO:0007669"/>
    <property type="project" value="InterPro"/>
</dbReference>
<feature type="region of interest" description="Disordered" evidence="1">
    <location>
        <begin position="115"/>
        <end position="137"/>
    </location>
</feature>
<sequence length="198" mass="22371">MSSDASDVVGQYLKRVRTKPSDSAQDISTRLMKMLEKAGGDSTRNLVHVLTDHELRIEISLITGTFKQIIRLLGVRTLSGFLGKKKSEVATAKGIHMAVLEKMETTHARLEGLKQEARRRRKANSDAEKTRLSQQQIPTTQDLRDLELFQHNRKYGPRSGMRPSERYARAIKFDLDPPSNIPGILQKNPEVLDALVRL</sequence>
<organism evidence="2 3">
    <name type="scientific">Cymbomonas tetramitiformis</name>
    <dbReference type="NCBI Taxonomy" id="36881"/>
    <lineage>
        <taxon>Eukaryota</taxon>
        <taxon>Viridiplantae</taxon>
        <taxon>Chlorophyta</taxon>
        <taxon>Pyramimonadophyceae</taxon>
        <taxon>Pyramimonadales</taxon>
        <taxon>Pyramimonadaceae</taxon>
        <taxon>Cymbomonas</taxon>
    </lineage>
</organism>
<proteinExistence type="predicted"/>
<comment type="caution">
    <text evidence="2">The sequence shown here is derived from an EMBL/GenBank/DDBJ whole genome shotgun (WGS) entry which is preliminary data.</text>
</comment>
<dbReference type="Pfam" id="PF04081">
    <property type="entry name" value="DNA_pol_delta_4"/>
    <property type="match status" value="1"/>
</dbReference>
<keyword evidence="3" id="KW-1185">Reference proteome</keyword>
<reference evidence="2 3" key="1">
    <citation type="journal article" date="2015" name="Genome Biol. Evol.">
        <title>Comparative Genomics of a Bacterivorous Green Alga Reveals Evolutionary Causalities and Consequences of Phago-Mixotrophic Mode of Nutrition.</title>
        <authorList>
            <person name="Burns J.A."/>
            <person name="Paasch A."/>
            <person name="Narechania A."/>
            <person name="Kim E."/>
        </authorList>
    </citation>
    <scope>NUCLEOTIDE SEQUENCE [LARGE SCALE GENOMIC DNA]</scope>
    <source>
        <strain evidence="2 3">PLY_AMNH</strain>
    </source>
</reference>
<name>A0AAE0C1R7_9CHLO</name>
<dbReference type="EMBL" id="LGRX02030310">
    <property type="protein sequence ID" value="KAK3245850.1"/>
    <property type="molecule type" value="Genomic_DNA"/>
</dbReference>
<dbReference type="AlphaFoldDB" id="A0AAE0C1R7"/>
<accession>A0AAE0C1R7</accession>
<evidence type="ECO:0000256" key="1">
    <source>
        <dbReference type="SAM" id="MobiDB-lite"/>
    </source>
</evidence>
<protein>
    <submittedName>
        <fullName evidence="2">Uncharacterized protein</fullName>
    </submittedName>
</protein>
<evidence type="ECO:0000313" key="2">
    <source>
        <dbReference type="EMBL" id="KAK3245850.1"/>
    </source>
</evidence>